<comment type="caution">
    <text evidence="2">The sequence shown here is derived from an EMBL/GenBank/DDBJ whole genome shotgun (WGS) entry which is preliminary data.</text>
</comment>
<gene>
    <name evidence="2" type="ORF">OKA05_14130</name>
</gene>
<proteinExistence type="predicted"/>
<protein>
    <submittedName>
        <fullName evidence="2">Uncharacterized protein</fullName>
    </submittedName>
</protein>
<dbReference type="EMBL" id="JAPDDT010000005">
    <property type="protein sequence ID" value="MCW1923700.1"/>
    <property type="molecule type" value="Genomic_DNA"/>
</dbReference>
<dbReference type="Proteomes" id="UP001320876">
    <property type="component" value="Unassembled WGS sequence"/>
</dbReference>
<evidence type="ECO:0000256" key="1">
    <source>
        <dbReference type="SAM" id="SignalP"/>
    </source>
</evidence>
<name>A0ABT3GJK0_9BACT</name>
<feature type="signal peptide" evidence="1">
    <location>
        <begin position="1"/>
        <end position="21"/>
    </location>
</feature>
<evidence type="ECO:0000313" key="3">
    <source>
        <dbReference type="Proteomes" id="UP001320876"/>
    </source>
</evidence>
<feature type="chain" id="PRO_5046468101" evidence="1">
    <location>
        <begin position="22"/>
        <end position="182"/>
    </location>
</feature>
<dbReference type="RefSeq" id="WP_264487809.1">
    <property type="nucleotide sequence ID" value="NZ_JAPDDT010000005.1"/>
</dbReference>
<keyword evidence="1" id="KW-0732">Signal</keyword>
<sequence length="182" mass="20029">MKTLVLFLAVWIAISGAPLRALDQNDTSFREVFERGKPGRPYARIRILRAVENPGIKGVPVFRAEVLEDFGSVVPLRKEIDFLLTEPYNAGSLAKKLVPGSEWLTALHLVHFEGQPVKELTGFLLGVTGHWGTLLAVKDGVVTGNILKTGRFPDEGDALESIPLGELRMMMKTWKQAAAPAR</sequence>
<reference evidence="2 3" key="1">
    <citation type="submission" date="2022-10" db="EMBL/GenBank/DDBJ databases">
        <title>Luteolibacter arcticus strain CCTCC AB 2014275, whole genome shotgun sequencing project.</title>
        <authorList>
            <person name="Zhao G."/>
            <person name="Shen L."/>
        </authorList>
    </citation>
    <scope>NUCLEOTIDE SEQUENCE [LARGE SCALE GENOMIC DNA]</scope>
    <source>
        <strain evidence="2 3">CCTCC AB 2014275</strain>
    </source>
</reference>
<accession>A0ABT3GJK0</accession>
<keyword evidence="3" id="KW-1185">Reference proteome</keyword>
<organism evidence="2 3">
    <name type="scientific">Luteolibacter arcticus</name>
    <dbReference type="NCBI Taxonomy" id="1581411"/>
    <lineage>
        <taxon>Bacteria</taxon>
        <taxon>Pseudomonadati</taxon>
        <taxon>Verrucomicrobiota</taxon>
        <taxon>Verrucomicrobiia</taxon>
        <taxon>Verrucomicrobiales</taxon>
        <taxon>Verrucomicrobiaceae</taxon>
        <taxon>Luteolibacter</taxon>
    </lineage>
</organism>
<evidence type="ECO:0000313" key="2">
    <source>
        <dbReference type="EMBL" id="MCW1923700.1"/>
    </source>
</evidence>